<protein>
    <submittedName>
        <fullName evidence="3">Secreted protein</fullName>
    </submittedName>
</protein>
<dbReference type="WBParaSite" id="HCON_00054600-00001">
    <property type="protein sequence ID" value="HCON_00054600-00001"/>
    <property type="gene ID" value="HCON_00054600"/>
</dbReference>
<dbReference type="OrthoDB" id="10503647at2759"/>
<proteinExistence type="predicted"/>
<dbReference type="AlphaFoldDB" id="A0A7I4Y4G7"/>
<reference evidence="3" key="1">
    <citation type="submission" date="2020-12" db="UniProtKB">
        <authorList>
            <consortium name="WormBaseParasite"/>
        </authorList>
    </citation>
    <scope>IDENTIFICATION</scope>
    <source>
        <strain evidence="3">MHco3</strain>
    </source>
</reference>
<feature type="signal peptide" evidence="1">
    <location>
        <begin position="1"/>
        <end position="24"/>
    </location>
</feature>
<sequence>YCVMTSVTSLVLCGVCLFAIGSYSWPLPSEKNFGNLYRCMNRRSHVSNELAGNEDLSVSDEDDYCSKLLQQFPWQSPQCIFSPIRCLFRAELRRIRRNFPHFKKTGQKL</sequence>
<keyword evidence="1" id="KW-0732">Signal</keyword>
<evidence type="ECO:0000313" key="3">
    <source>
        <dbReference type="WBParaSite" id="HCON_00054600-00001"/>
    </source>
</evidence>
<dbReference type="Proteomes" id="UP000025227">
    <property type="component" value="Unplaced"/>
</dbReference>
<accession>A0A7I4Y4G7</accession>
<keyword evidence="2" id="KW-1185">Reference proteome</keyword>
<organism evidence="2 3">
    <name type="scientific">Haemonchus contortus</name>
    <name type="common">Barber pole worm</name>
    <dbReference type="NCBI Taxonomy" id="6289"/>
    <lineage>
        <taxon>Eukaryota</taxon>
        <taxon>Metazoa</taxon>
        <taxon>Ecdysozoa</taxon>
        <taxon>Nematoda</taxon>
        <taxon>Chromadorea</taxon>
        <taxon>Rhabditida</taxon>
        <taxon>Rhabditina</taxon>
        <taxon>Rhabditomorpha</taxon>
        <taxon>Strongyloidea</taxon>
        <taxon>Trichostrongylidae</taxon>
        <taxon>Haemonchus</taxon>
    </lineage>
</organism>
<name>A0A7I4Y4G7_HAECO</name>
<feature type="chain" id="PRO_5035459528" evidence="1">
    <location>
        <begin position="25"/>
        <end position="109"/>
    </location>
</feature>
<evidence type="ECO:0000313" key="2">
    <source>
        <dbReference type="Proteomes" id="UP000025227"/>
    </source>
</evidence>
<evidence type="ECO:0000256" key="1">
    <source>
        <dbReference type="SAM" id="SignalP"/>
    </source>
</evidence>